<sequence>MEIPTLKIRKKEDLKLLNEQDAFHLEVYIHNSTIEIQEVKGSLIVRAKNCTFPNLTEVNGNLSVDAKENVFRKLKIVKGNLNIHEKAINLPELEVVLGKLKMLHKTPLNNLSIVNGIKINDAQEGWIEIQKPSELNKIPNYQYCNIRIKNLSLFKSRELVFEIEEHFGSIEIINTNCYFPNLRKIWGDFFIEENTNRKVRTPKLEVIYKKCVINSSNQVINVSHIKGKLFIKKGTNNLFPILKEVEKLTLSRDGSELIAPQLKSIRKQSVLLGSFKAVSLEVLNVDYDYKYNHYLPNLKQINGTLKKPGSVEKLYFKKLEIINGDFELSKAIETPNIQHVYGRLILKEGVSKKFNQLKTIGELVGTRALKEVFVDSNPTIVQIKKSEYFNIENSQIVQNFYHTISENNRLSKTHFYIGSRWSSQYVPVPIEEFIRIIKMRHQSFQNFYTREVLREWDCELNEHFVFILHKIEKQWKQIVSYSYEQLFSINNLNIRRFSFNYVGVAQMMKALNARRVATKGILVDYYKYDLGGKKAKCQKHNIFETYQVDFNEIEDLKTWNSQKAYAVKCWCTSTNKEHWLWIEEQYKDKPLEAIASTFRVHENVIPYIKCLKRQGDILICEMKNEVIPQGSVRPLTKEEYFGLLVAES</sequence>
<gene>
    <name evidence="1" type="ORF">P8625_04615</name>
</gene>
<protein>
    <submittedName>
        <fullName evidence="1">Uncharacterized protein</fullName>
    </submittedName>
</protein>
<evidence type="ECO:0000313" key="1">
    <source>
        <dbReference type="EMBL" id="WGH76448.1"/>
    </source>
</evidence>
<keyword evidence="2" id="KW-1185">Reference proteome</keyword>
<name>A0ABY8L4V5_9FLAO</name>
<dbReference type="Proteomes" id="UP001232001">
    <property type="component" value="Chromosome"/>
</dbReference>
<organism evidence="1 2">
    <name type="scientific">Tenacibaculum tangerinum</name>
    <dbReference type="NCBI Taxonomy" id="3038772"/>
    <lineage>
        <taxon>Bacteria</taxon>
        <taxon>Pseudomonadati</taxon>
        <taxon>Bacteroidota</taxon>
        <taxon>Flavobacteriia</taxon>
        <taxon>Flavobacteriales</taxon>
        <taxon>Flavobacteriaceae</taxon>
        <taxon>Tenacibaculum</taxon>
    </lineage>
</organism>
<reference evidence="1 2" key="1">
    <citation type="submission" date="2023-04" db="EMBL/GenBank/DDBJ databases">
        <title>Tenacibaculum tangerinum sp. nov., isolated from sea tidal flat of South Korea.</title>
        <authorList>
            <person name="Lee S.H."/>
            <person name="Kim J.-J."/>
        </authorList>
    </citation>
    <scope>NUCLEOTIDE SEQUENCE [LARGE SCALE GENOMIC DNA]</scope>
    <source>
        <strain evidence="1 2">GRR-S3-23</strain>
    </source>
</reference>
<dbReference type="RefSeq" id="WP_279652314.1">
    <property type="nucleotide sequence ID" value="NZ_CP122539.1"/>
</dbReference>
<proteinExistence type="predicted"/>
<dbReference type="EMBL" id="CP122539">
    <property type="protein sequence ID" value="WGH76448.1"/>
    <property type="molecule type" value="Genomic_DNA"/>
</dbReference>
<evidence type="ECO:0000313" key="2">
    <source>
        <dbReference type="Proteomes" id="UP001232001"/>
    </source>
</evidence>
<accession>A0ABY8L4V5</accession>